<name>A0A1I3I881_9RHOB</name>
<feature type="transmembrane region" description="Helical" evidence="1">
    <location>
        <begin position="116"/>
        <end position="134"/>
    </location>
</feature>
<dbReference type="AlphaFoldDB" id="A0A1I3I881"/>
<keyword evidence="1" id="KW-0472">Membrane</keyword>
<evidence type="ECO:0000313" key="2">
    <source>
        <dbReference type="EMBL" id="SFI44224.1"/>
    </source>
</evidence>
<gene>
    <name evidence="2" type="ORF">SAMN04488095_0857</name>
</gene>
<evidence type="ECO:0000256" key="1">
    <source>
        <dbReference type="SAM" id="Phobius"/>
    </source>
</evidence>
<accession>A0A1I3I881</accession>
<protein>
    <submittedName>
        <fullName evidence="2">Uncharacterized protein</fullName>
    </submittedName>
</protein>
<dbReference type="STRING" id="390807.SAMN04488095_0857"/>
<organism evidence="2 3">
    <name type="scientific">Jannaschia pohangensis</name>
    <dbReference type="NCBI Taxonomy" id="390807"/>
    <lineage>
        <taxon>Bacteria</taxon>
        <taxon>Pseudomonadati</taxon>
        <taxon>Pseudomonadota</taxon>
        <taxon>Alphaproteobacteria</taxon>
        <taxon>Rhodobacterales</taxon>
        <taxon>Roseobacteraceae</taxon>
        <taxon>Jannaschia</taxon>
    </lineage>
</organism>
<dbReference type="RefSeq" id="WP_092777418.1">
    <property type="nucleotide sequence ID" value="NZ_FORA01000001.1"/>
</dbReference>
<dbReference type="Proteomes" id="UP000199110">
    <property type="component" value="Unassembled WGS sequence"/>
</dbReference>
<feature type="transmembrane region" description="Helical" evidence="1">
    <location>
        <begin position="46"/>
        <end position="69"/>
    </location>
</feature>
<keyword evidence="3" id="KW-1185">Reference proteome</keyword>
<evidence type="ECO:0000313" key="3">
    <source>
        <dbReference type="Proteomes" id="UP000199110"/>
    </source>
</evidence>
<sequence>MGRAIAIPLLYLLAAMGGLGLGSVVQVVADVTLLRDVCGTGLTLAATMAAYLPTVVIVALLSVVPLLILRRTLPHLQALGLAAVCLAVAGFMVHAIKIWLTFRNGCGGVLASSDSWLAGILVLAAGIVHVVVAGRGGRRLWQDVPRG</sequence>
<keyword evidence="1" id="KW-1133">Transmembrane helix</keyword>
<dbReference type="EMBL" id="FORA01000001">
    <property type="protein sequence ID" value="SFI44224.1"/>
    <property type="molecule type" value="Genomic_DNA"/>
</dbReference>
<proteinExistence type="predicted"/>
<keyword evidence="1" id="KW-0812">Transmembrane</keyword>
<feature type="transmembrane region" description="Helical" evidence="1">
    <location>
        <begin position="76"/>
        <end position="96"/>
    </location>
</feature>
<reference evidence="2 3" key="1">
    <citation type="submission" date="2016-10" db="EMBL/GenBank/DDBJ databases">
        <authorList>
            <person name="de Groot N.N."/>
        </authorList>
    </citation>
    <scope>NUCLEOTIDE SEQUENCE [LARGE SCALE GENOMIC DNA]</scope>
    <source>
        <strain evidence="2 3">DSM 19073</strain>
    </source>
</reference>